<dbReference type="PANTHER" id="PTHR43421:SF1">
    <property type="entry name" value="METALLOPROTEASE PMBA"/>
    <property type="match status" value="1"/>
</dbReference>
<evidence type="ECO:0000313" key="4">
    <source>
        <dbReference type="EMBL" id="AGY58393.1"/>
    </source>
</evidence>
<feature type="domain" description="Metalloprotease TldD/E C-terminal" evidence="3">
    <location>
        <begin position="214"/>
        <end position="433"/>
    </location>
</feature>
<dbReference type="InterPro" id="IPR045569">
    <property type="entry name" value="Metalloprtase-TldD/E_C"/>
</dbReference>
<name>U5QHQ0_GLOK1</name>
<dbReference type="GO" id="GO:0008237">
    <property type="term" value="F:metallopeptidase activity"/>
    <property type="evidence" value="ECO:0007669"/>
    <property type="project" value="InterPro"/>
</dbReference>
<dbReference type="Gene3D" id="3.30.2290.10">
    <property type="entry name" value="PmbA/TldD superfamily"/>
    <property type="match status" value="1"/>
</dbReference>
<feature type="domain" description="Metalloprotease TldD/E N-terminal" evidence="2">
    <location>
        <begin position="19"/>
        <end position="81"/>
    </location>
</feature>
<dbReference type="HOGENOM" id="CLU_026425_4_2_3"/>
<evidence type="ECO:0000259" key="2">
    <source>
        <dbReference type="Pfam" id="PF01523"/>
    </source>
</evidence>
<dbReference type="AlphaFoldDB" id="U5QHQ0"/>
<dbReference type="InterPro" id="IPR047657">
    <property type="entry name" value="PmbA"/>
</dbReference>
<dbReference type="OrthoDB" id="9803618at2"/>
<dbReference type="Pfam" id="PF01523">
    <property type="entry name" value="PmbA_TldD_1st"/>
    <property type="match status" value="1"/>
</dbReference>
<evidence type="ECO:0000259" key="3">
    <source>
        <dbReference type="Pfam" id="PF19289"/>
    </source>
</evidence>
<evidence type="ECO:0000256" key="1">
    <source>
        <dbReference type="ARBA" id="ARBA00005836"/>
    </source>
</evidence>
<dbReference type="Proteomes" id="UP000017396">
    <property type="component" value="Chromosome"/>
</dbReference>
<reference evidence="4 5" key="1">
    <citation type="journal article" date="2013" name="PLoS ONE">
        <title>Cultivation and Complete Genome Sequencing of Gloeobacter kilaueensis sp. nov., from a Lava Cave in Kilauea Caldera, Hawai'i.</title>
        <authorList>
            <person name="Saw J.H."/>
            <person name="Schatz M."/>
            <person name="Brown M.V."/>
            <person name="Kunkel D.D."/>
            <person name="Foster J.S."/>
            <person name="Shick H."/>
            <person name="Christensen S."/>
            <person name="Hou S."/>
            <person name="Wan X."/>
            <person name="Donachie S.P."/>
        </authorList>
    </citation>
    <scope>NUCLEOTIDE SEQUENCE [LARGE SCALE GENOMIC DNA]</scope>
    <source>
        <strain evidence="5">JS</strain>
    </source>
</reference>
<dbReference type="eggNOG" id="COG0312">
    <property type="taxonomic scope" value="Bacteria"/>
</dbReference>
<dbReference type="Pfam" id="PF19289">
    <property type="entry name" value="PmbA_TldD_3rd"/>
    <property type="match status" value="1"/>
</dbReference>
<dbReference type="PANTHER" id="PTHR43421">
    <property type="entry name" value="METALLOPROTEASE PMBA"/>
    <property type="match status" value="1"/>
</dbReference>
<dbReference type="GO" id="GO:0005829">
    <property type="term" value="C:cytosol"/>
    <property type="evidence" value="ECO:0007669"/>
    <property type="project" value="TreeGrafter"/>
</dbReference>
<dbReference type="GO" id="GO:0006508">
    <property type="term" value="P:proteolysis"/>
    <property type="evidence" value="ECO:0007669"/>
    <property type="project" value="InterPro"/>
</dbReference>
<dbReference type="InterPro" id="IPR036059">
    <property type="entry name" value="TldD/PmbA_sf"/>
</dbReference>
<dbReference type="PATRIC" id="fig|1183438.3.peg.2109"/>
<sequence length="436" mass="46825">MNDSVQKLLALARQQGVQAEVYFLQLDETPVKFETNRLKSLQTRATTGIALRVLSQGRLGFASSTDLSRLEALLAAAIETAGSGDPAEFDFLAAGELPEGRASRLFTVPSGDHFVRLGDELVARIRDYNGDILVSAAFTLRRSQVEIATTGGTTGRRERTTVSASLSGNLVRDADLLEVSDFAVERDGEPDYEQLVAGVIAKFRRAERTAWVESGTLPVVFSPMAAAFTLGGLFQTALSGQTVLQKTSPLADRLDQQVFSEELTLFEAPDQGTAATGFDDEGTPTRAKQFIERGVVQEFYWDRTWAARAGRLPGGNGFRSGLARPAPGLVNFCMAGGRATTAQLIGSIDEGILVEQVLGAGQSNTLAGEFSVNLDLGYKIEKGEIVGRLKNTMVAGNIFEAFSTQLLGLSRETSWVFGSTALPTIAFSHLGVSSRR</sequence>
<dbReference type="InterPro" id="IPR002510">
    <property type="entry name" value="Metalloprtase-TldD/E_N"/>
</dbReference>
<dbReference type="EMBL" id="CP003587">
    <property type="protein sequence ID" value="AGY58393.1"/>
    <property type="molecule type" value="Genomic_DNA"/>
</dbReference>
<dbReference type="SUPFAM" id="SSF111283">
    <property type="entry name" value="Putative modulator of DNA gyrase, PmbA/TldD"/>
    <property type="match status" value="1"/>
</dbReference>
<evidence type="ECO:0000313" key="5">
    <source>
        <dbReference type="Proteomes" id="UP000017396"/>
    </source>
</evidence>
<keyword evidence="5" id="KW-1185">Reference proteome</keyword>
<comment type="similarity">
    <text evidence="1">Belongs to the peptidase U62 family.</text>
</comment>
<organism evidence="4 5">
    <name type="scientific">Gloeobacter kilaueensis (strain ATCC BAA-2537 / CCAP 1431/1 / ULC 316 / JS1)</name>
    <dbReference type="NCBI Taxonomy" id="1183438"/>
    <lineage>
        <taxon>Bacteria</taxon>
        <taxon>Bacillati</taxon>
        <taxon>Cyanobacteriota</taxon>
        <taxon>Cyanophyceae</taxon>
        <taxon>Gloeobacterales</taxon>
        <taxon>Gloeobacteraceae</taxon>
        <taxon>Gloeobacter</taxon>
    </lineage>
</organism>
<accession>U5QHQ0</accession>
<proteinExistence type="inferred from homology"/>
<dbReference type="KEGG" id="glj:GKIL_2147"/>
<dbReference type="RefSeq" id="WP_023173537.1">
    <property type="nucleotide sequence ID" value="NC_022600.1"/>
</dbReference>
<dbReference type="STRING" id="1183438.GKIL_2147"/>
<gene>
    <name evidence="4" type="primary">pmbA</name>
    <name evidence="4" type="ORF">GKIL_2147</name>
</gene>
<dbReference type="InterPro" id="IPR035068">
    <property type="entry name" value="TldD/PmbA_N"/>
</dbReference>
<protein>
    <submittedName>
        <fullName evidence="4">Peptidase U62 modulator of DNA gyrase</fullName>
    </submittedName>
</protein>